<feature type="domain" description="Signal transduction histidine kinase internal region" evidence="3">
    <location>
        <begin position="428"/>
        <end position="505"/>
    </location>
</feature>
<dbReference type="Pfam" id="PF13374">
    <property type="entry name" value="TPR_10"/>
    <property type="match status" value="1"/>
</dbReference>
<dbReference type="PANTHER" id="PTHR34220:SF7">
    <property type="entry name" value="SENSOR HISTIDINE KINASE YPDA"/>
    <property type="match status" value="1"/>
</dbReference>
<evidence type="ECO:0000256" key="1">
    <source>
        <dbReference type="PROSITE-ProRule" id="PRU00339"/>
    </source>
</evidence>
<dbReference type="PROSITE" id="PS50005">
    <property type="entry name" value="TPR"/>
    <property type="match status" value="2"/>
</dbReference>
<keyword evidence="5" id="KW-1185">Reference proteome</keyword>
<sequence>MKSILLFALYSFLYTTHIFSASHLQDDLKNPTNDDIRHIITYAEQLRDSSYAVSIKTGKKAISLAIEREEVNILADSYKSLGVTYYYQGAFDSSHYYYEKALEQFKIVGDSLNIGKITGNFGIIYRRTGKYDKALQQYLKAIEIYQRLDYKSGLAGIYLNIGGVYQTLEDKEKALNFYRKAQDIFITLKDKHRLSRVLTNIGVIKFEQGLFRESLNVQLQALKINDDSGMLQHKGIIHLNLGQSYQALGEPIKALEHCNLCEEIRLQLNDIWGLGKLYLLKAEILKSLEKYNDSEAYYIKAEETCASNDLIADLKETYYRYSLFLEEQRQFEKSISYLKKHNQLKDSLLESYRSEIVAELTTKYESVQQEKELELLQQKSQIQDLKLGEKNAWIITLAVVLLLGAIAIIVSLRINRLSVAHKIMDLRQKVLLSQMNPHFLFNSLTAIQSFILDERNDEANNYLSRLATLVRGILENSREEFVSLRTELETLADYISLQKLRFENDITYQFEIDENIDQDEIVVPPMLAQPFVENALIHGGLRNMTDAKIEVKVSLSKNKEQVRFQIVDNGIGIEEAKKQNIEKKTHKSLATSIALDRVKIYNFKSSKKMHFDLIDLKTIQEDKRGTLVTYTIPLQVYKD</sequence>
<dbReference type="SUPFAM" id="SSF48452">
    <property type="entry name" value="TPR-like"/>
    <property type="match status" value="2"/>
</dbReference>
<dbReference type="Gene3D" id="1.25.40.10">
    <property type="entry name" value="Tetratricopeptide repeat domain"/>
    <property type="match status" value="1"/>
</dbReference>
<dbReference type="InterPro" id="IPR011990">
    <property type="entry name" value="TPR-like_helical_dom_sf"/>
</dbReference>
<dbReference type="RefSeq" id="WP_275110660.1">
    <property type="nucleotide sequence ID" value="NZ_JAKJSC010000003.1"/>
</dbReference>
<dbReference type="InterPro" id="IPR036890">
    <property type="entry name" value="HATPase_C_sf"/>
</dbReference>
<evidence type="ECO:0000313" key="5">
    <source>
        <dbReference type="Proteomes" id="UP001528920"/>
    </source>
</evidence>
<feature type="repeat" description="TPR" evidence="1">
    <location>
        <begin position="155"/>
        <end position="188"/>
    </location>
</feature>
<accession>A0ABT5VVA0</accession>
<comment type="caution">
    <text evidence="4">The sequence shown here is derived from an EMBL/GenBank/DDBJ whole genome shotgun (WGS) entry which is preliminary data.</text>
</comment>
<dbReference type="Pfam" id="PF13181">
    <property type="entry name" value="TPR_8"/>
    <property type="match status" value="1"/>
</dbReference>
<feature type="repeat" description="TPR" evidence="1">
    <location>
        <begin position="115"/>
        <end position="148"/>
    </location>
</feature>
<feature type="transmembrane region" description="Helical" evidence="2">
    <location>
        <begin position="392"/>
        <end position="414"/>
    </location>
</feature>
<dbReference type="SMART" id="SM00028">
    <property type="entry name" value="TPR"/>
    <property type="match status" value="6"/>
</dbReference>
<dbReference type="Gene3D" id="3.30.565.10">
    <property type="entry name" value="Histidine kinase-like ATPase, C-terminal domain"/>
    <property type="match status" value="1"/>
</dbReference>
<dbReference type="PANTHER" id="PTHR34220">
    <property type="entry name" value="SENSOR HISTIDINE KINASE YPDA"/>
    <property type="match status" value="1"/>
</dbReference>
<protein>
    <submittedName>
        <fullName evidence="4">Tetratricopeptide repeat protein</fullName>
    </submittedName>
</protein>
<dbReference type="Pfam" id="PF13424">
    <property type="entry name" value="TPR_12"/>
    <property type="match status" value="1"/>
</dbReference>
<evidence type="ECO:0000256" key="2">
    <source>
        <dbReference type="SAM" id="Phobius"/>
    </source>
</evidence>
<dbReference type="Proteomes" id="UP001528920">
    <property type="component" value="Unassembled WGS sequence"/>
</dbReference>
<evidence type="ECO:0000313" key="4">
    <source>
        <dbReference type="EMBL" id="MDE5419330.1"/>
    </source>
</evidence>
<dbReference type="SUPFAM" id="SSF55874">
    <property type="entry name" value="ATPase domain of HSP90 chaperone/DNA topoisomerase II/histidine kinase"/>
    <property type="match status" value="1"/>
</dbReference>
<organism evidence="4 5">
    <name type="scientific">Paralabilibaculum antarcticum</name>
    <dbReference type="NCBI Taxonomy" id="2912572"/>
    <lineage>
        <taxon>Bacteria</taxon>
        <taxon>Pseudomonadati</taxon>
        <taxon>Bacteroidota</taxon>
        <taxon>Bacteroidia</taxon>
        <taxon>Marinilabiliales</taxon>
        <taxon>Marinifilaceae</taxon>
        <taxon>Paralabilibaculum</taxon>
    </lineage>
</organism>
<gene>
    <name evidence="4" type="ORF">L3049_15120</name>
</gene>
<dbReference type="InterPro" id="IPR019734">
    <property type="entry name" value="TPR_rpt"/>
</dbReference>
<keyword evidence="1" id="KW-0802">TPR repeat</keyword>
<name>A0ABT5VVA0_9BACT</name>
<keyword evidence="2" id="KW-0812">Transmembrane</keyword>
<dbReference type="Pfam" id="PF06580">
    <property type="entry name" value="His_kinase"/>
    <property type="match status" value="1"/>
</dbReference>
<proteinExistence type="predicted"/>
<keyword evidence="2" id="KW-1133">Transmembrane helix</keyword>
<dbReference type="InterPro" id="IPR010559">
    <property type="entry name" value="Sig_transdc_His_kin_internal"/>
</dbReference>
<reference evidence="4 5" key="1">
    <citation type="submission" date="2022-01" db="EMBL/GenBank/DDBJ databases">
        <title>Labilibaculum sp. nov, a marine bacterium isolated from Antarctica.</title>
        <authorList>
            <person name="Dai W."/>
        </authorList>
    </citation>
    <scope>NUCLEOTIDE SEQUENCE [LARGE SCALE GENOMIC DNA]</scope>
    <source>
        <strain evidence="4 5">DW002</strain>
    </source>
</reference>
<evidence type="ECO:0000259" key="3">
    <source>
        <dbReference type="Pfam" id="PF06580"/>
    </source>
</evidence>
<keyword evidence="2" id="KW-0472">Membrane</keyword>
<dbReference type="InterPro" id="IPR050640">
    <property type="entry name" value="Bact_2-comp_sensor_kinase"/>
</dbReference>
<dbReference type="EMBL" id="JAKJSC010000003">
    <property type="protein sequence ID" value="MDE5419330.1"/>
    <property type="molecule type" value="Genomic_DNA"/>
</dbReference>